<gene>
    <name evidence="1" type="ORF">T11_12307</name>
    <name evidence="2" type="ORF">T11_6386</name>
</gene>
<proteinExistence type="predicted"/>
<dbReference type="AlphaFoldDB" id="A0A0V1GID4"/>
<name>A0A0V1GID4_9BILA</name>
<comment type="caution">
    <text evidence="1">The sequence shown here is derived from an EMBL/GenBank/DDBJ whole genome shotgun (WGS) entry which is preliminary data.</text>
</comment>
<evidence type="ECO:0000313" key="2">
    <source>
        <dbReference type="EMBL" id="KRY99279.1"/>
    </source>
</evidence>
<reference evidence="1 3" key="1">
    <citation type="submission" date="2015-01" db="EMBL/GenBank/DDBJ databases">
        <title>Evolution of Trichinella species and genotypes.</title>
        <authorList>
            <person name="Korhonen P.K."/>
            <person name="Edoardo P."/>
            <person name="Giuseppe L.R."/>
            <person name="Gasser R.B."/>
        </authorList>
    </citation>
    <scope>NUCLEOTIDE SEQUENCE [LARGE SCALE GENOMIC DNA]</scope>
    <source>
        <strain evidence="1">ISS1029</strain>
    </source>
</reference>
<accession>A0A0V1GID4</accession>
<dbReference type="EMBL" id="JYDP01000919">
    <property type="protein sequence ID" value="KRY99279.1"/>
    <property type="molecule type" value="Genomic_DNA"/>
</dbReference>
<keyword evidence="3" id="KW-1185">Reference proteome</keyword>
<organism evidence="1 3">
    <name type="scientific">Trichinella zimbabwensis</name>
    <dbReference type="NCBI Taxonomy" id="268475"/>
    <lineage>
        <taxon>Eukaryota</taxon>
        <taxon>Metazoa</taxon>
        <taxon>Ecdysozoa</taxon>
        <taxon>Nematoda</taxon>
        <taxon>Enoplea</taxon>
        <taxon>Dorylaimia</taxon>
        <taxon>Trichinellida</taxon>
        <taxon>Trichinellidae</taxon>
        <taxon>Trichinella</taxon>
    </lineage>
</organism>
<dbReference type="EMBL" id="JYDP01001665">
    <property type="protein sequence ID" value="KRY97977.1"/>
    <property type="molecule type" value="Genomic_DNA"/>
</dbReference>
<sequence>MVGGGVGWVRELRGRLVAKKRQRAEYEEKKERILYRNHTGKLDE</sequence>
<protein>
    <submittedName>
        <fullName evidence="1">Uncharacterized protein</fullName>
    </submittedName>
</protein>
<evidence type="ECO:0000313" key="1">
    <source>
        <dbReference type="EMBL" id="KRY97977.1"/>
    </source>
</evidence>
<evidence type="ECO:0000313" key="3">
    <source>
        <dbReference type="Proteomes" id="UP000055024"/>
    </source>
</evidence>
<dbReference type="Proteomes" id="UP000055024">
    <property type="component" value="Unassembled WGS sequence"/>
</dbReference>